<reference evidence="1 2" key="1">
    <citation type="journal article" date="2023" name="ACS Omega">
        <title>Identification of the Neoaspergillic Acid Biosynthesis Gene Cluster by Establishing an In Vitro CRISPR-Ribonucleoprotein Genetic System in Aspergillus melleus.</title>
        <authorList>
            <person name="Yuan B."/>
            <person name="Grau M.F."/>
            <person name="Murata R.M."/>
            <person name="Torok T."/>
            <person name="Venkateswaran K."/>
            <person name="Stajich J.E."/>
            <person name="Wang C.C.C."/>
        </authorList>
    </citation>
    <scope>NUCLEOTIDE SEQUENCE [LARGE SCALE GENOMIC DNA]</scope>
    <source>
        <strain evidence="1 2">IMV 1140</strain>
    </source>
</reference>
<comment type="caution">
    <text evidence="1">The sequence shown here is derived from an EMBL/GenBank/DDBJ whole genome shotgun (WGS) entry which is preliminary data.</text>
</comment>
<dbReference type="EMBL" id="JAOPJF010000107">
    <property type="protein sequence ID" value="KAK1139472.1"/>
    <property type="molecule type" value="Genomic_DNA"/>
</dbReference>
<keyword evidence="2" id="KW-1185">Reference proteome</keyword>
<sequence length="292" mass="31819">MKSHRADPPVNYKFFLKREEQQVSFSAHVRGAYNRMSQVPPEERWRGIVFSAVGYEKYAKAIAWASRLLQMQVTITVSQAMSAHGIKELRSLGCAVVQTFHKVSGSQIGATLSSVQDQVPHVEPLADPYYLAGIGTVGLEILQQTKEGPLLEAVFCSLQDRATLEAIGIYLNRFAPQVKVIGVGLRQKSEPCDQGPFKPLPAILREITATSHFIEALSNTVLVDTSDVLKAIADVFGETRVVVDLDSALAVAGMRQYATKNGMSDGTTRSLVAVTSSVDVAFDSFMDSIRVG</sequence>
<proteinExistence type="predicted"/>
<evidence type="ECO:0000313" key="1">
    <source>
        <dbReference type="EMBL" id="KAK1139472.1"/>
    </source>
</evidence>
<name>A0ACC3APM3_9EURO</name>
<protein>
    <submittedName>
        <fullName evidence="1">Uncharacterized protein</fullName>
    </submittedName>
</protein>
<gene>
    <name evidence="1" type="ORF">N8T08_000753</name>
</gene>
<accession>A0ACC3APM3</accession>
<organism evidence="1 2">
    <name type="scientific">Aspergillus melleus</name>
    <dbReference type="NCBI Taxonomy" id="138277"/>
    <lineage>
        <taxon>Eukaryota</taxon>
        <taxon>Fungi</taxon>
        <taxon>Dikarya</taxon>
        <taxon>Ascomycota</taxon>
        <taxon>Pezizomycotina</taxon>
        <taxon>Eurotiomycetes</taxon>
        <taxon>Eurotiomycetidae</taxon>
        <taxon>Eurotiales</taxon>
        <taxon>Aspergillaceae</taxon>
        <taxon>Aspergillus</taxon>
        <taxon>Aspergillus subgen. Circumdati</taxon>
    </lineage>
</organism>
<dbReference type="Proteomes" id="UP001177260">
    <property type="component" value="Unassembled WGS sequence"/>
</dbReference>
<evidence type="ECO:0000313" key="2">
    <source>
        <dbReference type="Proteomes" id="UP001177260"/>
    </source>
</evidence>